<evidence type="ECO:0000313" key="2">
    <source>
        <dbReference type="EMBL" id="TFW20778.1"/>
    </source>
</evidence>
<dbReference type="OrthoDB" id="195620at2"/>
<evidence type="ECO:0000313" key="3">
    <source>
        <dbReference type="Proteomes" id="UP000298438"/>
    </source>
</evidence>
<dbReference type="AlphaFoldDB" id="A0A4Y9SGN7"/>
<evidence type="ECO:0000256" key="1">
    <source>
        <dbReference type="SAM" id="SignalP"/>
    </source>
</evidence>
<dbReference type="Pfam" id="PF11454">
    <property type="entry name" value="DUF3016"/>
    <property type="match status" value="1"/>
</dbReference>
<dbReference type="EMBL" id="SPVF01000128">
    <property type="protein sequence ID" value="TFW20778.1"/>
    <property type="molecule type" value="Genomic_DNA"/>
</dbReference>
<sequence>MRRLLSTAVAILLAFTSAGASAGTASIQFSNVDTYTDFPSWEKDRDDFLQQIGAQFIKRAGDRLAANEELKIEILQFDLAGIMVKRNAIERRLINSNDWPSFQLRLLLLRDGVVVDKGLDSMQGMDKVSGHIRYVNDDPLRLEKTMIDRWFTDRFPKRQGS</sequence>
<feature type="signal peptide" evidence="1">
    <location>
        <begin position="1"/>
        <end position="22"/>
    </location>
</feature>
<reference evidence="2 3" key="1">
    <citation type="submission" date="2019-03" db="EMBL/GenBank/DDBJ databases">
        <title>Draft Genome Sequence of Massilia arenosa sp. nov., a Novel Massilia Species Isolated from a Sandy-loam Maize Soil.</title>
        <authorList>
            <person name="Raths R."/>
            <person name="Peta V."/>
            <person name="Bucking H."/>
        </authorList>
    </citation>
    <scope>NUCLEOTIDE SEQUENCE [LARGE SCALE GENOMIC DNA]</scope>
    <source>
        <strain evidence="2 3">MC02</strain>
    </source>
</reference>
<proteinExistence type="predicted"/>
<name>A0A4Y9SGN7_9BURK</name>
<organism evidence="2 3">
    <name type="scientific">Zemynaea arenosa</name>
    <dbReference type="NCBI Taxonomy" id="2561931"/>
    <lineage>
        <taxon>Bacteria</taxon>
        <taxon>Pseudomonadati</taxon>
        <taxon>Pseudomonadota</taxon>
        <taxon>Betaproteobacteria</taxon>
        <taxon>Burkholderiales</taxon>
        <taxon>Oxalobacteraceae</taxon>
        <taxon>Telluria group</taxon>
        <taxon>Zemynaea</taxon>
    </lineage>
</organism>
<gene>
    <name evidence="2" type="ORF">E4L96_09730</name>
</gene>
<dbReference type="Proteomes" id="UP000298438">
    <property type="component" value="Unassembled WGS sequence"/>
</dbReference>
<feature type="chain" id="PRO_5021270668" evidence="1">
    <location>
        <begin position="23"/>
        <end position="161"/>
    </location>
</feature>
<comment type="caution">
    <text evidence="2">The sequence shown here is derived from an EMBL/GenBank/DDBJ whole genome shotgun (WGS) entry which is preliminary data.</text>
</comment>
<keyword evidence="1" id="KW-0732">Signal</keyword>
<accession>A0A4Y9SGN7</accession>
<protein>
    <submittedName>
        <fullName evidence="2">DUF3016 domain-containing protein</fullName>
    </submittedName>
</protein>
<keyword evidence="3" id="KW-1185">Reference proteome</keyword>
<dbReference type="InterPro" id="IPR021557">
    <property type="entry name" value="DUF3016"/>
</dbReference>
<dbReference type="RefSeq" id="WP_135207022.1">
    <property type="nucleotide sequence ID" value="NZ_SPVF01000128.1"/>
</dbReference>